<dbReference type="CDD" id="cd23995">
    <property type="entry name" value="Seipin_BSCL2_like"/>
    <property type="match status" value="1"/>
</dbReference>
<dbReference type="Pfam" id="PF06775">
    <property type="entry name" value="Seipin"/>
    <property type="match status" value="2"/>
</dbReference>
<feature type="transmembrane region" description="Helical" evidence="8">
    <location>
        <begin position="314"/>
        <end position="339"/>
    </location>
</feature>
<feature type="compositionally biased region" description="Low complexity" evidence="7">
    <location>
        <begin position="492"/>
        <end position="501"/>
    </location>
</feature>
<feature type="compositionally biased region" description="Low complexity" evidence="7">
    <location>
        <begin position="513"/>
        <end position="535"/>
    </location>
</feature>
<dbReference type="GO" id="GO:0006629">
    <property type="term" value="P:lipid metabolic process"/>
    <property type="evidence" value="ECO:0007669"/>
    <property type="project" value="UniProtKB-KW"/>
</dbReference>
<evidence type="ECO:0008006" key="11">
    <source>
        <dbReference type="Google" id="ProtNLM"/>
    </source>
</evidence>
<evidence type="ECO:0000256" key="2">
    <source>
        <dbReference type="ARBA" id="ARBA00022692"/>
    </source>
</evidence>
<feature type="transmembrane region" description="Helical" evidence="8">
    <location>
        <begin position="29"/>
        <end position="52"/>
    </location>
</feature>
<accession>A0A2S5BAB7</accession>
<evidence type="ECO:0000256" key="5">
    <source>
        <dbReference type="ARBA" id="ARBA00023098"/>
    </source>
</evidence>
<keyword evidence="4 8" id="KW-1133">Transmembrane helix</keyword>
<keyword evidence="10" id="KW-1185">Reference proteome</keyword>
<keyword evidence="3" id="KW-0256">Endoplasmic reticulum</keyword>
<feature type="compositionally biased region" description="Acidic residues" evidence="7">
    <location>
        <begin position="471"/>
        <end position="481"/>
    </location>
</feature>
<proteinExistence type="predicted"/>
<comment type="caution">
    <text evidence="9">The sequence shown here is derived from an EMBL/GenBank/DDBJ whole genome shotgun (WGS) entry which is preliminary data.</text>
</comment>
<dbReference type="STRING" id="741276.A0A2S5BAB7"/>
<protein>
    <recommendedName>
        <fullName evidence="11">Seipin</fullName>
    </recommendedName>
</protein>
<evidence type="ECO:0000256" key="1">
    <source>
        <dbReference type="ARBA" id="ARBA00004477"/>
    </source>
</evidence>
<dbReference type="PANTHER" id="PTHR21212">
    <property type="entry name" value="BERNARDINELLI-SEIP CONGENITAL LIPODYSTROPHY 2 HOMOLOG BSCL2 PROTEIN"/>
    <property type="match status" value="1"/>
</dbReference>
<dbReference type="EMBL" id="PJQD01000035">
    <property type="protein sequence ID" value="POY73714.1"/>
    <property type="molecule type" value="Genomic_DNA"/>
</dbReference>
<dbReference type="PANTHER" id="PTHR21212:SF0">
    <property type="entry name" value="SEIPIN"/>
    <property type="match status" value="1"/>
</dbReference>
<keyword evidence="6 8" id="KW-0472">Membrane</keyword>
<dbReference type="OrthoDB" id="3990054at2759"/>
<gene>
    <name evidence="9" type="ORF">BMF94_3252</name>
</gene>
<keyword evidence="2 8" id="KW-0812">Transmembrane</keyword>
<feature type="region of interest" description="Disordered" evidence="7">
    <location>
        <begin position="366"/>
        <end position="424"/>
    </location>
</feature>
<organism evidence="9 10">
    <name type="scientific">Rhodotorula taiwanensis</name>
    <dbReference type="NCBI Taxonomy" id="741276"/>
    <lineage>
        <taxon>Eukaryota</taxon>
        <taxon>Fungi</taxon>
        <taxon>Dikarya</taxon>
        <taxon>Basidiomycota</taxon>
        <taxon>Pucciniomycotina</taxon>
        <taxon>Microbotryomycetes</taxon>
        <taxon>Sporidiobolales</taxon>
        <taxon>Sporidiobolaceae</taxon>
        <taxon>Rhodotorula</taxon>
    </lineage>
</organism>
<feature type="region of interest" description="Disordered" evidence="7">
    <location>
        <begin position="465"/>
        <end position="535"/>
    </location>
</feature>
<sequence length="553" mass="58876">MNTGRRKRLDSAQGAGRSDRPLPLSAALLVARSLALIGLALVATCIALIAWLSLKSTLRVDPIVGRERVWLQYGHHRPPYAQVHLQEGKYAVPGPAYDISLEATVPVNDNNLRLGNFMVALSLVDADGVALVNVSRPSILDPLTLTAAKRDSPRSSSLLKFLASAPLSLLTSPLRSICPDSASLLAGTTARATLTIPLLEKVALAETAVSITSASARKSRSRWRRRAGAEKQGPVDSIWVEIGRKDAHPRDGTSSTTVGGDLEKEEGMGERRLVGKRTEAGALGRVRELQVYEAWIRVEVKPSGLRALIYYHPWITFAVFFPTFLTFEAIAALAIYLYFVATASTSEQPRVKAEPVEEVVPVDRQAASGVRPGGGGGFSATASESEEGPTTSATPSDYDRVSDFEGPLRGAADLEAEEEARARERQRVEADRLRLRLGQGGVGMTAVSLAVEGEGEALAAEEQGVLRSASDVEDDNVEEEAEWVKEEEVGEESASVVAASATTRRTASTFGPSLAGTASTGLSSSSAGLRAAQAGLRERVAATAGSRIKEDEE</sequence>
<evidence type="ECO:0000256" key="6">
    <source>
        <dbReference type="ARBA" id="ARBA00023136"/>
    </source>
</evidence>
<dbReference type="InterPro" id="IPR009617">
    <property type="entry name" value="Seipin"/>
</dbReference>
<feature type="compositionally biased region" description="Polar residues" evidence="7">
    <location>
        <begin position="380"/>
        <end position="395"/>
    </location>
</feature>
<dbReference type="GO" id="GO:0140042">
    <property type="term" value="P:lipid droplet formation"/>
    <property type="evidence" value="ECO:0007669"/>
    <property type="project" value="UniProtKB-ARBA"/>
</dbReference>
<evidence type="ECO:0000313" key="9">
    <source>
        <dbReference type="EMBL" id="POY73714.1"/>
    </source>
</evidence>
<name>A0A2S5BAB7_9BASI</name>
<keyword evidence="5" id="KW-0443">Lipid metabolism</keyword>
<feature type="compositionally biased region" description="Polar residues" evidence="7">
    <location>
        <begin position="502"/>
        <end position="511"/>
    </location>
</feature>
<evidence type="ECO:0000256" key="4">
    <source>
        <dbReference type="ARBA" id="ARBA00022989"/>
    </source>
</evidence>
<dbReference type="AlphaFoldDB" id="A0A2S5BAB7"/>
<evidence type="ECO:0000256" key="7">
    <source>
        <dbReference type="SAM" id="MobiDB-lite"/>
    </source>
</evidence>
<evidence type="ECO:0000313" key="10">
    <source>
        <dbReference type="Proteomes" id="UP000237144"/>
    </source>
</evidence>
<dbReference type="GO" id="GO:0005789">
    <property type="term" value="C:endoplasmic reticulum membrane"/>
    <property type="evidence" value="ECO:0007669"/>
    <property type="project" value="UniProtKB-SubCell"/>
</dbReference>
<evidence type="ECO:0000256" key="8">
    <source>
        <dbReference type="SAM" id="Phobius"/>
    </source>
</evidence>
<evidence type="ECO:0000256" key="3">
    <source>
        <dbReference type="ARBA" id="ARBA00022824"/>
    </source>
</evidence>
<dbReference type="Proteomes" id="UP000237144">
    <property type="component" value="Unassembled WGS sequence"/>
</dbReference>
<reference evidence="9 10" key="1">
    <citation type="journal article" date="2018" name="Front. Microbiol.">
        <title>Prospects for Fungal Bioremediation of Acidic Radioactive Waste Sites: Characterization and Genome Sequence of Rhodotorula taiwanensis MD1149.</title>
        <authorList>
            <person name="Tkavc R."/>
            <person name="Matrosova V.Y."/>
            <person name="Grichenko O.E."/>
            <person name="Gostincar C."/>
            <person name="Volpe R.P."/>
            <person name="Klimenkova P."/>
            <person name="Gaidamakova E.K."/>
            <person name="Zhou C.E."/>
            <person name="Stewart B.J."/>
            <person name="Lyman M.G."/>
            <person name="Malfatti S.A."/>
            <person name="Rubinfeld B."/>
            <person name="Courtot M."/>
            <person name="Singh J."/>
            <person name="Dalgard C.L."/>
            <person name="Hamilton T."/>
            <person name="Frey K.G."/>
            <person name="Gunde-Cimerman N."/>
            <person name="Dugan L."/>
            <person name="Daly M.J."/>
        </authorList>
    </citation>
    <scope>NUCLEOTIDE SEQUENCE [LARGE SCALE GENOMIC DNA]</scope>
    <source>
        <strain evidence="9 10">MD1149</strain>
    </source>
</reference>
<comment type="subcellular location">
    <subcellularLocation>
        <location evidence="1">Endoplasmic reticulum membrane</location>
        <topology evidence="1">Multi-pass membrane protein</topology>
    </subcellularLocation>
</comment>